<keyword evidence="1" id="KW-0812">Transmembrane</keyword>
<protein>
    <submittedName>
        <fullName evidence="2">Uncharacterized protein</fullName>
    </submittedName>
</protein>
<sequence>MRTAAGLPAELVPLGVFLLLAALFVVFGAYLLRRPERAAALFADRDARERFRPRDARAIGLVFTLGGLGLLAVGAVRLVVMLTVR</sequence>
<evidence type="ECO:0000313" key="2">
    <source>
        <dbReference type="EMBL" id="QNE33707.1"/>
    </source>
</evidence>
<organism evidence="2 3">
    <name type="scientific">Leifsonia shinshuensis</name>
    <dbReference type="NCBI Taxonomy" id="150026"/>
    <lineage>
        <taxon>Bacteria</taxon>
        <taxon>Bacillati</taxon>
        <taxon>Actinomycetota</taxon>
        <taxon>Actinomycetes</taxon>
        <taxon>Micrococcales</taxon>
        <taxon>Microbacteriaceae</taxon>
        <taxon>Leifsonia</taxon>
    </lineage>
</organism>
<keyword evidence="1" id="KW-1133">Transmembrane helix</keyword>
<reference evidence="3" key="1">
    <citation type="submission" date="2019-09" db="EMBL/GenBank/DDBJ databases">
        <title>Antimicrobial potential of Antarctic Bacteria.</title>
        <authorList>
            <person name="Benaud N."/>
            <person name="Edwards R.J."/>
            <person name="Ferrari B.C."/>
        </authorList>
    </citation>
    <scope>NUCLEOTIDE SEQUENCE [LARGE SCALE GENOMIC DNA]</scope>
    <source>
        <strain evidence="3">INR9</strain>
    </source>
</reference>
<feature type="transmembrane region" description="Helical" evidence="1">
    <location>
        <begin position="58"/>
        <end position="80"/>
    </location>
</feature>
<name>A0A7G6Y5E2_9MICO</name>
<evidence type="ECO:0000256" key="1">
    <source>
        <dbReference type="SAM" id="Phobius"/>
    </source>
</evidence>
<accession>A0A7G6Y5E2</accession>
<dbReference type="KEGG" id="lse:F1C12_00120"/>
<dbReference type="Proteomes" id="UP000515511">
    <property type="component" value="Chromosome"/>
</dbReference>
<dbReference type="AlphaFoldDB" id="A0A7G6Y5E2"/>
<proteinExistence type="predicted"/>
<dbReference type="RefSeq" id="WP_185276875.1">
    <property type="nucleotide sequence ID" value="NZ_CP043641.1"/>
</dbReference>
<feature type="transmembrane region" description="Helical" evidence="1">
    <location>
        <begin position="12"/>
        <end position="32"/>
    </location>
</feature>
<evidence type="ECO:0000313" key="3">
    <source>
        <dbReference type="Proteomes" id="UP000515511"/>
    </source>
</evidence>
<dbReference type="EMBL" id="CP043641">
    <property type="protein sequence ID" value="QNE33707.1"/>
    <property type="molecule type" value="Genomic_DNA"/>
</dbReference>
<keyword evidence="1" id="KW-0472">Membrane</keyword>
<gene>
    <name evidence="2" type="ORF">F1C12_00120</name>
</gene>